<proteinExistence type="predicted"/>
<reference evidence="2 3" key="1">
    <citation type="submission" date="2019-01" db="EMBL/GenBank/DDBJ databases">
        <title>Sequencing of cultivated peanut Arachis hypogaea provides insights into genome evolution and oil improvement.</title>
        <authorList>
            <person name="Chen X."/>
        </authorList>
    </citation>
    <scope>NUCLEOTIDE SEQUENCE [LARGE SCALE GENOMIC DNA]</scope>
    <source>
        <strain evidence="3">cv. Fuhuasheng</strain>
        <tissue evidence="2">Leaves</tissue>
    </source>
</reference>
<name>A0A445DCK5_ARAHY</name>
<feature type="transmembrane region" description="Helical" evidence="1">
    <location>
        <begin position="17"/>
        <end position="35"/>
    </location>
</feature>
<keyword evidence="1" id="KW-0812">Transmembrane</keyword>
<keyword evidence="3" id="KW-1185">Reference proteome</keyword>
<feature type="transmembrane region" description="Helical" evidence="1">
    <location>
        <begin position="47"/>
        <end position="71"/>
    </location>
</feature>
<keyword evidence="1" id="KW-0472">Membrane</keyword>
<dbReference type="EMBL" id="SDMP01000004">
    <property type="protein sequence ID" value="RYR60892.1"/>
    <property type="molecule type" value="Genomic_DNA"/>
</dbReference>
<comment type="caution">
    <text evidence="2">The sequence shown here is derived from an EMBL/GenBank/DDBJ whole genome shotgun (WGS) entry which is preliminary data.</text>
</comment>
<evidence type="ECO:0000313" key="3">
    <source>
        <dbReference type="Proteomes" id="UP000289738"/>
    </source>
</evidence>
<accession>A0A445DCK5</accession>
<evidence type="ECO:0000256" key="1">
    <source>
        <dbReference type="SAM" id="Phobius"/>
    </source>
</evidence>
<gene>
    <name evidence="2" type="ORF">Ahy_A04g017977</name>
</gene>
<dbReference type="AlphaFoldDB" id="A0A445DCK5"/>
<keyword evidence="1" id="KW-1133">Transmembrane helix</keyword>
<sequence>MAVQPIGGALSGAKNLWAARNFILAGGLTMTFYISKLAKDKPRKRNYLTPSSGILVLVFCFFGVLGIPIGITLSVPPALASIYSNESGSNESGAGKAEDYLPPNLYPLSNTFLFVPDTFYLPTNSLLYAQLHTFFFDRHEFTEFIDRIRLQTGGANLSVKDDFGGLHSCRNLSDSMGNTNLRGVRNIG</sequence>
<dbReference type="Proteomes" id="UP000289738">
    <property type="component" value="Chromosome A04"/>
</dbReference>
<protein>
    <submittedName>
        <fullName evidence="2">Uncharacterized protein</fullName>
    </submittedName>
</protein>
<organism evidence="2 3">
    <name type="scientific">Arachis hypogaea</name>
    <name type="common">Peanut</name>
    <dbReference type="NCBI Taxonomy" id="3818"/>
    <lineage>
        <taxon>Eukaryota</taxon>
        <taxon>Viridiplantae</taxon>
        <taxon>Streptophyta</taxon>
        <taxon>Embryophyta</taxon>
        <taxon>Tracheophyta</taxon>
        <taxon>Spermatophyta</taxon>
        <taxon>Magnoliopsida</taxon>
        <taxon>eudicotyledons</taxon>
        <taxon>Gunneridae</taxon>
        <taxon>Pentapetalae</taxon>
        <taxon>rosids</taxon>
        <taxon>fabids</taxon>
        <taxon>Fabales</taxon>
        <taxon>Fabaceae</taxon>
        <taxon>Papilionoideae</taxon>
        <taxon>50 kb inversion clade</taxon>
        <taxon>dalbergioids sensu lato</taxon>
        <taxon>Dalbergieae</taxon>
        <taxon>Pterocarpus clade</taxon>
        <taxon>Arachis</taxon>
    </lineage>
</organism>
<evidence type="ECO:0000313" key="2">
    <source>
        <dbReference type="EMBL" id="RYR60892.1"/>
    </source>
</evidence>